<evidence type="ECO:0000313" key="2">
    <source>
        <dbReference type="Proteomes" id="UP000298324"/>
    </source>
</evidence>
<evidence type="ECO:0000313" key="1">
    <source>
        <dbReference type="EMBL" id="TEB07875.1"/>
    </source>
</evidence>
<dbReference type="EMBL" id="QFGA01000001">
    <property type="protein sequence ID" value="TEB07875.1"/>
    <property type="molecule type" value="Genomic_DNA"/>
</dbReference>
<name>A0A4Y7RFT9_9FIRM</name>
<dbReference type="AlphaFoldDB" id="A0A4Y7RFT9"/>
<protein>
    <submittedName>
        <fullName evidence="1">T4 bacteriophage base plate protein</fullName>
    </submittedName>
</protein>
<dbReference type="InterPro" id="IPR024364">
    <property type="entry name" value="Baseplate_phage_T4-like"/>
</dbReference>
<dbReference type="Pfam" id="PF12322">
    <property type="entry name" value="T4_baseplate"/>
    <property type="match status" value="1"/>
</dbReference>
<dbReference type="Proteomes" id="UP000298324">
    <property type="component" value="Unassembled WGS sequence"/>
</dbReference>
<reference evidence="1 2" key="1">
    <citation type="journal article" date="2018" name="Environ. Microbiol.">
        <title>Novel energy conservation strategies and behaviour of Pelotomaculum schinkii driving syntrophic propionate catabolism.</title>
        <authorList>
            <person name="Hidalgo-Ahumada C.A.P."/>
            <person name="Nobu M.K."/>
            <person name="Narihiro T."/>
            <person name="Tamaki H."/>
            <person name="Liu W.T."/>
            <person name="Kamagata Y."/>
            <person name="Stams A.J.M."/>
            <person name="Imachi H."/>
            <person name="Sousa D.Z."/>
        </authorList>
    </citation>
    <scope>NUCLEOTIDE SEQUENCE [LARGE SCALE GENOMIC DNA]</scope>
    <source>
        <strain evidence="1 2">HH</strain>
    </source>
</reference>
<keyword evidence="2" id="KW-1185">Reference proteome</keyword>
<gene>
    <name evidence="1" type="ORF">Psch_01430</name>
</gene>
<proteinExistence type="predicted"/>
<comment type="caution">
    <text evidence="1">The sequence shown here is derived from an EMBL/GenBank/DDBJ whole genome shotgun (WGS) entry which is preliminary data.</text>
</comment>
<dbReference type="RefSeq" id="WP_190239657.1">
    <property type="nucleotide sequence ID" value="NZ_QFGA01000001.1"/>
</dbReference>
<accession>A0A4Y7RFT9</accession>
<organism evidence="1 2">
    <name type="scientific">Pelotomaculum schinkii</name>
    <dbReference type="NCBI Taxonomy" id="78350"/>
    <lineage>
        <taxon>Bacteria</taxon>
        <taxon>Bacillati</taxon>
        <taxon>Bacillota</taxon>
        <taxon>Clostridia</taxon>
        <taxon>Eubacteriales</taxon>
        <taxon>Desulfotomaculaceae</taxon>
        <taxon>Pelotomaculum</taxon>
    </lineage>
</organism>
<sequence>MAQYPREFDVLLPVGYTDGSGRVHRQAVIRKMRGHEEALLYDQTLSAGRLVTELIRSCLIRLGGIEAVSSQIVSELYTVDRNYLLLELRRITLGDRLPAVYVCPRCGTEISVAQDLSRIPVRRLEEGQALADITLQLEDGYIDREGALHTEIVLTLPRGVDEEFVSSMVEKDPLRAQDVLLLRCIRRFGSLPPAALEAYGIKILRDLTMGDRHRLYQALNSQMPGVDFQCPVRCDSCGTSFQGIMDVANFFV</sequence>